<gene>
    <name evidence="3" type="primary">tmcAL</name>
    <name evidence="4" type="ORF">ACFQ5K_11085</name>
</gene>
<dbReference type="InterPro" id="IPR014729">
    <property type="entry name" value="Rossmann-like_a/b/a_fold"/>
</dbReference>
<evidence type="ECO:0000256" key="1">
    <source>
        <dbReference type="ARBA" id="ARBA00022598"/>
    </source>
</evidence>
<dbReference type="SUPFAM" id="SSF52374">
    <property type="entry name" value="Nucleotidylyl transferase"/>
    <property type="match status" value="1"/>
</dbReference>
<dbReference type="HAMAP" id="MF_01539">
    <property type="entry name" value="TmcAL"/>
    <property type="match status" value="1"/>
</dbReference>
<keyword evidence="3" id="KW-0067">ATP-binding</keyword>
<accession>A0ABW4CZD7</accession>
<comment type="function">
    <text evidence="3">Catalyzes the formation of N(4)-acetylcytidine (ac(4)C) at the wobble position of elongator tRNA(Met), using acetate and ATP as substrates. First activates an acetate ion to form acetyladenylate (Ac-AMP) and then transfers the acetyl group to tRNA to form ac(4)C34.</text>
</comment>
<reference evidence="5" key="1">
    <citation type="journal article" date="2019" name="Int. J. Syst. Evol. Microbiol.">
        <title>The Global Catalogue of Microorganisms (GCM) 10K type strain sequencing project: providing services to taxonomists for standard genome sequencing and annotation.</title>
        <authorList>
            <consortium name="The Broad Institute Genomics Platform"/>
            <consortium name="The Broad Institute Genome Sequencing Center for Infectious Disease"/>
            <person name="Wu L."/>
            <person name="Ma J."/>
        </authorList>
    </citation>
    <scope>NUCLEOTIDE SEQUENCE [LARGE SCALE GENOMIC DNA]</scope>
    <source>
        <strain evidence="5">CCM 8912</strain>
    </source>
</reference>
<name>A0ABW4CZD7_9LACO</name>
<keyword evidence="3" id="KW-0694">RNA-binding</keyword>
<evidence type="ECO:0000256" key="2">
    <source>
        <dbReference type="ARBA" id="ARBA00022694"/>
    </source>
</evidence>
<proteinExistence type="inferred from homology"/>
<dbReference type="Proteomes" id="UP001597212">
    <property type="component" value="Unassembled WGS sequence"/>
</dbReference>
<dbReference type="Gene3D" id="3.40.50.620">
    <property type="entry name" value="HUPs"/>
    <property type="match status" value="1"/>
</dbReference>
<dbReference type="PANTHER" id="PTHR37825:SF1">
    <property type="entry name" value="TRNA(MET) CYTIDINE ACETATE LIGASE"/>
    <property type="match status" value="1"/>
</dbReference>
<feature type="binding site" evidence="3">
    <location>
        <position position="178"/>
    </location>
    <ligand>
        <name>ATP</name>
        <dbReference type="ChEBI" id="CHEBI:30616"/>
    </ligand>
</feature>
<evidence type="ECO:0000313" key="4">
    <source>
        <dbReference type="EMBL" id="MFD1441920.1"/>
    </source>
</evidence>
<feature type="binding site" evidence="3">
    <location>
        <position position="101"/>
    </location>
    <ligand>
        <name>ATP</name>
        <dbReference type="ChEBI" id="CHEBI:30616"/>
    </ligand>
</feature>
<evidence type="ECO:0000256" key="3">
    <source>
        <dbReference type="HAMAP-Rule" id="MF_01539"/>
    </source>
</evidence>
<comment type="caution">
    <text evidence="3">Lacks conserved residue(s) required for the propagation of feature annotation.</text>
</comment>
<keyword evidence="3" id="KW-0820">tRNA-binding</keyword>
<dbReference type="EC" id="6.3.4.-" evidence="3"/>
<keyword evidence="5" id="KW-1185">Reference proteome</keyword>
<comment type="similarity">
    <text evidence="3">Belongs to the TmcAL family.</text>
</comment>
<protein>
    <recommendedName>
        <fullName evidence="3">tRNA(Met) cytidine acetate ligase</fullName>
        <ecNumber evidence="3">6.3.4.-</ecNumber>
    </recommendedName>
</protein>
<sequence>MQAVGMIAEFNPLHNGHVFALQQARRLSGAEVVVALLAGNFVQRGEPAVVDKWTRAKAALACGADLVVELPTTDAVQAADGFAQGALALLSVLQVQSLAFGTEAPALDYAALAARVAAAPPQGSLFQDHTQTYATQLNQYYQQTAGVSLDAPNLLLGLSYAQANRKLDTPLRLLPFARHGAAHDEAEISADGASASALRAALAQGESVADLVPAAMQTGLDASRHQSWDDLFPLLRYRLQTADLAALRDIYTMSEGLEFRLTEQLAGAQDFAGFLHQIKSKRYTYARMRRLCLYVVLNLTTEVMADAQQHRFLHVLGFTAAGRQYLHQIKKTVELPLITKVSAAMLAPGGLMQWQHRCDQLIETLTGTAQNYGRVPVMRKENDAC</sequence>
<keyword evidence="3" id="KW-0547">Nucleotide-binding</keyword>
<dbReference type="NCBIfam" id="NF010191">
    <property type="entry name" value="PRK13670.1"/>
    <property type="match status" value="1"/>
</dbReference>
<comment type="catalytic activity">
    <reaction evidence="3">
        <text>cytidine(34) in elongator tRNA(Met) + acetate + ATP = N(4)-acetylcytidine(34) in elongator tRNA(Met) + AMP + diphosphate</text>
        <dbReference type="Rhea" id="RHEA:58144"/>
        <dbReference type="Rhea" id="RHEA-COMP:10693"/>
        <dbReference type="Rhea" id="RHEA-COMP:10694"/>
        <dbReference type="ChEBI" id="CHEBI:30089"/>
        <dbReference type="ChEBI" id="CHEBI:30616"/>
        <dbReference type="ChEBI" id="CHEBI:33019"/>
        <dbReference type="ChEBI" id="CHEBI:74900"/>
        <dbReference type="ChEBI" id="CHEBI:82748"/>
        <dbReference type="ChEBI" id="CHEBI:456215"/>
    </reaction>
</comment>
<keyword evidence="2 3" id="KW-0819">tRNA processing</keyword>
<dbReference type="InterPro" id="IPR008513">
    <property type="entry name" value="tRNA(Met)_cyd_acetate_ligase"/>
</dbReference>
<dbReference type="Pfam" id="PF05636">
    <property type="entry name" value="HIGH_NTase1"/>
    <property type="match status" value="1"/>
</dbReference>
<comment type="subcellular location">
    <subcellularLocation>
        <location evidence="3">Cytoplasm</location>
    </subcellularLocation>
</comment>
<keyword evidence="3" id="KW-0963">Cytoplasm</keyword>
<keyword evidence="1 3" id="KW-0436">Ligase</keyword>
<comment type="caution">
    <text evidence="4">The sequence shown here is derived from an EMBL/GenBank/DDBJ whole genome shotgun (WGS) entry which is preliminary data.</text>
</comment>
<dbReference type="PANTHER" id="PTHR37825">
    <property type="entry name" value="TRNA(MET) CYTIDINE ACETATE LIGASE"/>
    <property type="match status" value="1"/>
</dbReference>
<organism evidence="4 5">
    <name type="scientific">Lacticaseibacillus hegangensis</name>
    <dbReference type="NCBI Taxonomy" id="2486010"/>
    <lineage>
        <taxon>Bacteria</taxon>
        <taxon>Bacillati</taxon>
        <taxon>Bacillota</taxon>
        <taxon>Bacilli</taxon>
        <taxon>Lactobacillales</taxon>
        <taxon>Lactobacillaceae</taxon>
        <taxon>Lacticaseibacillus</taxon>
    </lineage>
</organism>
<dbReference type="RefSeq" id="WP_125755427.1">
    <property type="nucleotide sequence ID" value="NZ_JBHTOK010000077.1"/>
</dbReference>
<feature type="binding site" evidence="3">
    <location>
        <begin position="7"/>
        <end position="20"/>
    </location>
    <ligand>
        <name>ATP</name>
        <dbReference type="ChEBI" id="CHEBI:30616"/>
    </ligand>
</feature>
<dbReference type="EMBL" id="JBHTOK010000077">
    <property type="protein sequence ID" value="MFD1441920.1"/>
    <property type="molecule type" value="Genomic_DNA"/>
</dbReference>
<feature type="binding site" evidence="3">
    <location>
        <position position="153"/>
    </location>
    <ligand>
        <name>ATP</name>
        <dbReference type="ChEBI" id="CHEBI:30616"/>
    </ligand>
</feature>
<evidence type="ECO:0000313" key="5">
    <source>
        <dbReference type="Proteomes" id="UP001597212"/>
    </source>
</evidence>